<evidence type="ECO:0000313" key="3">
    <source>
        <dbReference type="Proteomes" id="UP000187406"/>
    </source>
</evidence>
<accession>A0A1Q3B8U6</accession>
<keyword evidence="1" id="KW-0812">Transmembrane</keyword>
<evidence type="ECO:0000313" key="2">
    <source>
        <dbReference type="EMBL" id="GAV64408.1"/>
    </source>
</evidence>
<keyword evidence="1" id="KW-1133">Transmembrane helix</keyword>
<dbReference type="Proteomes" id="UP000187406">
    <property type="component" value="Unassembled WGS sequence"/>
</dbReference>
<sequence>MKRHSSCPFGKVIRIIIPVTIFPLIIHTTAFEATQWITTAISGTSTCLKSTSRAIASIAIIATTTTSNTITPTAAIISSGIPTIARITTIISTRTTITTAIITTIITSSILRGITRLAIWRSIGAPTSLSCIIHPYPAAMKVLG</sequence>
<evidence type="ECO:0000256" key="1">
    <source>
        <dbReference type="SAM" id="Phobius"/>
    </source>
</evidence>
<comment type="caution">
    <text evidence="2">The sequence shown here is derived from an EMBL/GenBank/DDBJ whole genome shotgun (WGS) entry which is preliminary data.</text>
</comment>
<protein>
    <submittedName>
        <fullName evidence="2">Uncharacterized protein</fullName>
    </submittedName>
</protein>
<feature type="transmembrane region" description="Helical" evidence="1">
    <location>
        <begin position="12"/>
        <end position="31"/>
    </location>
</feature>
<gene>
    <name evidence="2" type="ORF">CFOL_v3_07926</name>
</gene>
<dbReference type="AlphaFoldDB" id="A0A1Q3B8U6"/>
<name>A0A1Q3B8U6_CEPFO</name>
<keyword evidence="3" id="KW-1185">Reference proteome</keyword>
<proteinExistence type="predicted"/>
<organism evidence="2 3">
    <name type="scientific">Cephalotus follicularis</name>
    <name type="common">Albany pitcher plant</name>
    <dbReference type="NCBI Taxonomy" id="3775"/>
    <lineage>
        <taxon>Eukaryota</taxon>
        <taxon>Viridiplantae</taxon>
        <taxon>Streptophyta</taxon>
        <taxon>Embryophyta</taxon>
        <taxon>Tracheophyta</taxon>
        <taxon>Spermatophyta</taxon>
        <taxon>Magnoliopsida</taxon>
        <taxon>eudicotyledons</taxon>
        <taxon>Gunneridae</taxon>
        <taxon>Pentapetalae</taxon>
        <taxon>rosids</taxon>
        <taxon>fabids</taxon>
        <taxon>Oxalidales</taxon>
        <taxon>Cephalotaceae</taxon>
        <taxon>Cephalotus</taxon>
    </lineage>
</organism>
<dbReference type="InParanoid" id="A0A1Q3B8U6"/>
<keyword evidence="1" id="KW-0472">Membrane</keyword>
<reference evidence="3" key="1">
    <citation type="submission" date="2016-04" db="EMBL/GenBank/DDBJ databases">
        <title>Cephalotus genome sequencing.</title>
        <authorList>
            <person name="Fukushima K."/>
            <person name="Hasebe M."/>
            <person name="Fang X."/>
        </authorList>
    </citation>
    <scope>NUCLEOTIDE SEQUENCE [LARGE SCALE GENOMIC DNA]</scope>
    <source>
        <strain evidence="3">cv. St1</strain>
    </source>
</reference>
<dbReference type="EMBL" id="BDDD01000345">
    <property type="protein sequence ID" value="GAV64408.1"/>
    <property type="molecule type" value="Genomic_DNA"/>
</dbReference>